<accession>A0A0F9NMQ2</accession>
<evidence type="ECO:0000313" key="1">
    <source>
        <dbReference type="EMBL" id="KKM90110.1"/>
    </source>
</evidence>
<comment type="caution">
    <text evidence="1">The sequence shown here is derived from an EMBL/GenBank/DDBJ whole genome shotgun (WGS) entry which is preliminary data.</text>
</comment>
<protein>
    <submittedName>
        <fullName evidence="1">Uncharacterized protein</fullName>
    </submittedName>
</protein>
<name>A0A0F9NMQ2_9ZZZZ</name>
<gene>
    <name evidence="1" type="ORF">LCGC14_1241930</name>
</gene>
<reference evidence="1" key="1">
    <citation type="journal article" date="2015" name="Nature">
        <title>Complex archaea that bridge the gap between prokaryotes and eukaryotes.</title>
        <authorList>
            <person name="Spang A."/>
            <person name="Saw J.H."/>
            <person name="Jorgensen S.L."/>
            <person name="Zaremba-Niedzwiedzka K."/>
            <person name="Martijn J."/>
            <person name="Lind A.E."/>
            <person name="van Eijk R."/>
            <person name="Schleper C."/>
            <person name="Guy L."/>
            <person name="Ettema T.J."/>
        </authorList>
    </citation>
    <scope>NUCLEOTIDE SEQUENCE</scope>
</reference>
<dbReference type="EMBL" id="LAZR01006718">
    <property type="protein sequence ID" value="KKM90110.1"/>
    <property type="molecule type" value="Genomic_DNA"/>
</dbReference>
<organism evidence="1">
    <name type="scientific">marine sediment metagenome</name>
    <dbReference type="NCBI Taxonomy" id="412755"/>
    <lineage>
        <taxon>unclassified sequences</taxon>
        <taxon>metagenomes</taxon>
        <taxon>ecological metagenomes</taxon>
    </lineage>
</organism>
<sequence length="92" mass="9915">MDRKQMDILDEVAAERNRQDAEWGAPAIAIRTAETGYRILGEEVGEVAKAINERRRSGVRLELTHVAAVAVAMIEALDRGSPLVSGSLGGTK</sequence>
<proteinExistence type="predicted"/>
<dbReference type="AlphaFoldDB" id="A0A0F9NMQ2"/>